<reference evidence="1 2" key="1">
    <citation type="journal article" date="2018" name="Mol. Plant">
        <title>The genome of Artemisia annua provides insight into the evolution of Asteraceae family and artemisinin biosynthesis.</title>
        <authorList>
            <person name="Shen Q."/>
            <person name="Zhang L."/>
            <person name="Liao Z."/>
            <person name="Wang S."/>
            <person name="Yan T."/>
            <person name="Shi P."/>
            <person name="Liu M."/>
            <person name="Fu X."/>
            <person name="Pan Q."/>
            <person name="Wang Y."/>
            <person name="Lv Z."/>
            <person name="Lu X."/>
            <person name="Zhang F."/>
            <person name="Jiang W."/>
            <person name="Ma Y."/>
            <person name="Chen M."/>
            <person name="Hao X."/>
            <person name="Li L."/>
            <person name="Tang Y."/>
            <person name="Lv G."/>
            <person name="Zhou Y."/>
            <person name="Sun X."/>
            <person name="Brodelius P.E."/>
            <person name="Rose J.K.C."/>
            <person name="Tang K."/>
        </authorList>
    </citation>
    <scope>NUCLEOTIDE SEQUENCE [LARGE SCALE GENOMIC DNA]</scope>
    <source>
        <strain evidence="2">cv. Huhao1</strain>
        <tissue evidence="1">Leaf</tissue>
    </source>
</reference>
<dbReference type="GO" id="GO:0042393">
    <property type="term" value="F:histone binding"/>
    <property type="evidence" value="ECO:0007669"/>
    <property type="project" value="TreeGrafter"/>
</dbReference>
<dbReference type="AlphaFoldDB" id="A0A2U1LKJ1"/>
<accession>A0A2U1LKJ1</accession>
<dbReference type="Proteomes" id="UP000245207">
    <property type="component" value="Unassembled WGS sequence"/>
</dbReference>
<dbReference type="GO" id="GO:0034728">
    <property type="term" value="P:nucleosome organization"/>
    <property type="evidence" value="ECO:0007669"/>
    <property type="project" value="TreeGrafter"/>
</dbReference>
<dbReference type="GO" id="GO:0008023">
    <property type="term" value="C:transcription elongation factor complex"/>
    <property type="evidence" value="ECO:0007669"/>
    <property type="project" value="TreeGrafter"/>
</dbReference>
<sequence length="80" mass="9358">MESEIMAHVLCWDMKAAMEISCEPRVRRHLCSIFMDNTVVSIRSTPDGRESIDANHEFAGVKWLKDKQLTRFDDAQWLFI</sequence>
<dbReference type="Gene3D" id="1.10.3500.10">
    <property type="entry name" value="Tex N-terminal region-like"/>
    <property type="match status" value="1"/>
</dbReference>
<dbReference type="InterPro" id="IPR017072">
    <property type="entry name" value="TF_Spt6"/>
</dbReference>
<dbReference type="EMBL" id="PKPP01008892">
    <property type="protein sequence ID" value="PWA49512.1"/>
    <property type="molecule type" value="Genomic_DNA"/>
</dbReference>
<comment type="caution">
    <text evidence="1">The sequence shown here is derived from an EMBL/GenBank/DDBJ whole genome shotgun (WGS) entry which is preliminary data.</text>
</comment>
<evidence type="ECO:0000313" key="2">
    <source>
        <dbReference type="Proteomes" id="UP000245207"/>
    </source>
</evidence>
<dbReference type="PANTHER" id="PTHR10145">
    <property type="entry name" value="TRANSCRIPTION ELONGATION FACTOR SPT6"/>
    <property type="match status" value="1"/>
</dbReference>
<proteinExistence type="predicted"/>
<evidence type="ECO:0000313" key="1">
    <source>
        <dbReference type="EMBL" id="PWA49512.1"/>
    </source>
</evidence>
<dbReference type="GO" id="GO:0140673">
    <property type="term" value="P:transcription elongation-coupled chromatin remodeling"/>
    <property type="evidence" value="ECO:0007669"/>
    <property type="project" value="InterPro"/>
</dbReference>
<dbReference type="OrthoDB" id="1735591at2759"/>
<dbReference type="PANTHER" id="PTHR10145:SF6">
    <property type="entry name" value="TRANSCRIPTION ELONGATION FACTOR SPT6"/>
    <property type="match status" value="1"/>
</dbReference>
<dbReference type="InterPro" id="IPR023323">
    <property type="entry name" value="Tex-like_dom_sf"/>
</dbReference>
<name>A0A2U1LKJ1_ARTAN</name>
<protein>
    <submittedName>
        <fullName evidence="1">Uncharacterized protein</fullName>
    </submittedName>
</protein>
<gene>
    <name evidence="1" type="ORF">CTI12_AA464850</name>
</gene>
<dbReference type="STRING" id="35608.A0A2U1LKJ1"/>
<dbReference type="GO" id="GO:0031491">
    <property type="term" value="F:nucleosome binding"/>
    <property type="evidence" value="ECO:0007669"/>
    <property type="project" value="TreeGrafter"/>
</dbReference>
<keyword evidence="2" id="KW-1185">Reference proteome</keyword>
<organism evidence="1 2">
    <name type="scientific">Artemisia annua</name>
    <name type="common">Sweet wormwood</name>
    <dbReference type="NCBI Taxonomy" id="35608"/>
    <lineage>
        <taxon>Eukaryota</taxon>
        <taxon>Viridiplantae</taxon>
        <taxon>Streptophyta</taxon>
        <taxon>Embryophyta</taxon>
        <taxon>Tracheophyta</taxon>
        <taxon>Spermatophyta</taxon>
        <taxon>Magnoliopsida</taxon>
        <taxon>eudicotyledons</taxon>
        <taxon>Gunneridae</taxon>
        <taxon>Pentapetalae</taxon>
        <taxon>asterids</taxon>
        <taxon>campanulids</taxon>
        <taxon>Asterales</taxon>
        <taxon>Asteraceae</taxon>
        <taxon>Asteroideae</taxon>
        <taxon>Anthemideae</taxon>
        <taxon>Artemisiinae</taxon>
        <taxon>Artemisia</taxon>
    </lineage>
</organism>